<dbReference type="InterPro" id="IPR050312">
    <property type="entry name" value="IolE/XylAMocC-like"/>
</dbReference>
<dbReference type="Proteomes" id="UP000638648">
    <property type="component" value="Unassembled WGS sequence"/>
</dbReference>
<comment type="caution">
    <text evidence="2">The sequence shown here is derived from an EMBL/GenBank/DDBJ whole genome shotgun (WGS) entry which is preliminary data.</text>
</comment>
<organism evidence="2 3">
    <name type="scientific">Actinopolymorpha pittospori</name>
    <dbReference type="NCBI Taxonomy" id="648752"/>
    <lineage>
        <taxon>Bacteria</taxon>
        <taxon>Bacillati</taxon>
        <taxon>Actinomycetota</taxon>
        <taxon>Actinomycetes</taxon>
        <taxon>Propionibacteriales</taxon>
        <taxon>Actinopolymorphaceae</taxon>
        <taxon>Actinopolymorpha</taxon>
    </lineage>
</organism>
<accession>A0A927RHQ8</accession>
<sequence length="273" mass="29356">MQTVLFTKLFESRPVGEIAETAAGLGFDGIDLLIRPGATVDPDAADQIPRAVEEFRAAGLTVPMATTDLTDPATFPADKVLGACADAGIGLIRLGYWKYDATTPYDTVRATARDQLAQLANLAATHGVRLAIQLHGGTIHASGALTRALLEGQLPDQVGAYPDPGNQAVQDGRENWRLTFELLQPWLACVGVKNGGWFAGDNQASGARAWRSDWLGLADGMVPWPDIVAHLRQTGFDGPLTLHSHYTLPYEQVIDQTRTDLRYVKRLLTGGAA</sequence>
<reference evidence="2" key="1">
    <citation type="submission" date="2020-10" db="EMBL/GenBank/DDBJ databases">
        <title>Sequencing the genomes of 1000 actinobacteria strains.</title>
        <authorList>
            <person name="Klenk H.-P."/>
        </authorList>
    </citation>
    <scope>NUCLEOTIDE SEQUENCE</scope>
    <source>
        <strain evidence="2">DSM 45354</strain>
    </source>
</reference>
<dbReference type="SUPFAM" id="SSF51658">
    <property type="entry name" value="Xylose isomerase-like"/>
    <property type="match status" value="1"/>
</dbReference>
<evidence type="ECO:0000259" key="1">
    <source>
        <dbReference type="Pfam" id="PF01261"/>
    </source>
</evidence>
<dbReference type="Pfam" id="PF01261">
    <property type="entry name" value="AP_endonuc_2"/>
    <property type="match status" value="1"/>
</dbReference>
<dbReference type="EMBL" id="JADBEM010000001">
    <property type="protein sequence ID" value="MBE1612480.1"/>
    <property type="molecule type" value="Genomic_DNA"/>
</dbReference>
<evidence type="ECO:0000313" key="2">
    <source>
        <dbReference type="EMBL" id="MBE1612480.1"/>
    </source>
</evidence>
<dbReference type="PANTHER" id="PTHR12110">
    <property type="entry name" value="HYDROXYPYRUVATE ISOMERASE"/>
    <property type="match status" value="1"/>
</dbReference>
<dbReference type="InterPro" id="IPR013022">
    <property type="entry name" value="Xyl_isomerase-like_TIM-brl"/>
</dbReference>
<dbReference type="PANTHER" id="PTHR12110:SF41">
    <property type="entry name" value="INOSOSE DEHYDRATASE"/>
    <property type="match status" value="1"/>
</dbReference>
<keyword evidence="2" id="KW-0413">Isomerase</keyword>
<name>A0A927RHQ8_9ACTN</name>
<dbReference type="RefSeq" id="WP_192755517.1">
    <property type="nucleotide sequence ID" value="NZ_BAABJL010000194.1"/>
</dbReference>
<protein>
    <submittedName>
        <fullName evidence="2">Sugar phosphate isomerase/epimerase</fullName>
    </submittedName>
</protein>
<feature type="domain" description="Xylose isomerase-like TIM barrel" evidence="1">
    <location>
        <begin position="21"/>
        <end position="262"/>
    </location>
</feature>
<dbReference type="InterPro" id="IPR036237">
    <property type="entry name" value="Xyl_isomerase-like_sf"/>
</dbReference>
<dbReference type="Gene3D" id="3.20.20.150">
    <property type="entry name" value="Divalent-metal-dependent TIM barrel enzymes"/>
    <property type="match status" value="1"/>
</dbReference>
<dbReference type="GO" id="GO:0016853">
    <property type="term" value="F:isomerase activity"/>
    <property type="evidence" value="ECO:0007669"/>
    <property type="project" value="UniProtKB-KW"/>
</dbReference>
<proteinExistence type="predicted"/>
<keyword evidence="3" id="KW-1185">Reference proteome</keyword>
<evidence type="ECO:0000313" key="3">
    <source>
        <dbReference type="Proteomes" id="UP000638648"/>
    </source>
</evidence>
<dbReference type="AlphaFoldDB" id="A0A927RHQ8"/>
<gene>
    <name evidence="2" type="ORF">HEB94_009328</name>
</gene>